<keyword evidence="4" id="KW-1185">Reference proteome</keyword>
<feature type="chain" id="PRO_5045785095" evidence="1">
    <location>
        <begin position="22"/>
        <end position="304"/>
    </location>
</feature>
<evidence type="ECO:0000313" key="4">
    <source>
        <dbReference type="Proteomes" id="UP001410795"/>
    </source>
</evidence>
<dbReference type="PROSITE" id="PS51257">
    <property type="entry name" value="PROKAR_LIPOPROTEIN"/>
    <property type="match status" value="1"/>
</dbReference>
<proteinExistence type="predicted"/>
<dbReference type="SUPFAM" id="SSF53850">
    <property type="entry name" value="Periplasmic binding protein-like II"/>
    <property type="match status" value="1"/>
</dbReference>
<evidence type="ECO:0000259" key="2">
    <source>
        <dbReference type="Pfam" id="PF04069"/>
    </source>
</evidence>
<dbReference type="Gene3D" id="3.40.190.120">
    <property type="entry name" value="Osmoprotection protein (prox), domain 2"/>
    <property type="match status" value="1"/>
</dbReference>
<feature type="signal peptide" evidence="1">
    <location>
        <begin position="1"/>
        <end position="21"/>
    </location>
</feature>
<evidence type="ECO:0000256" key="1">
    <source>
        <dbReference type="SAM" id="SignalP"/>
    </source>
</evidence>
<organism evidence="3 4">
    <name type="scientific">Microbacterium marinilacus</name>
    <dbReference type="NCBI Taxonomy" id="415209"/>
    <lineage>
        <taxon>Bacteria</taxon>
        <taxon>Bacillati</taxon>
        <taxon>Actinomycetota</taxon>
        <taxon>Actinomycetes</taxon>
        <taxon>Micrococcales</taxon>
        <taxon>Microbacteriaceae</taxon>
        <taxon>Microbacterium</taxon>
    </lineage>
</organism>
<accession>A0ABP7BU80</accession>
<sequence length="304" mass="31501">MRIRQIIPATGIAAIAALTLAACTSGGGDPLSGGDSATADGAIVVGSADFPESQLLATIYAQALDAAGLETSTQLNIGSREVYLPALLDGSITLLPEYTGATLSYLTEGSSDVTGPEEVAAALEEALPDGISMLTPSAAENRDVLAVTQETAEEYDLTTIEDLVPHASELVLGGPPEWETRREGVVGLKDVYGIEFKEFRSLDVGGPLTIAALQNGQVQAADMYSTLPAMADFVALEDNLGLFPSQNIVPIGATEALSDEASEVLDAISAALTTDDLIAMNARLDAEDSIDDVAADWLADNDLD</sequence>
<dbReference type="Pfam" id="PF04069">
    <property type="entry name" value="OpuAC"/>
    <property type="match status" value="1"/>
</dbReference>
<name>A0ABP7BU80_9MICO</name>
<dbReference type="InterPro" id="IPR007210">
    <property type="entry name" value="ABC_Gly_betaine_transp_sub-bd"/>
</dbReference>
<dbReference type="CDD" id="cd13606">
    <property type="entry name" value="PBP2_ProX_like"/>
    <property type="match status" value="1"/>
</dbReference>
<feature type="domain" description="ABC-type glycine betaine transport system substrate-binding" evidence="2">
    <location>
        <begin position="42"/>
        <end position="299"/>
    </location>
</feature>
<dbReference type="RefSeq" id="WP_221858089.1">
    <property type="nucleotide sequence ID" value="NZ_BAAAYV010000025.1"/>
</dbReference>
<reference evidence="4" key="1">
    <citation type="journal article" date="2019" name="Int. J. Syst. Evol. Microbiol.">
        <title>The Global Catalogue of Microorganisms (GCM) 10K type strain sequencing project: providing services to taxonomists for standard genome sequencing and annotation.</title>
        <authorList>
            <consortium name="The Broad Institute Genomics Platform"/>
            <consortium name="The Broad Institute Genome Sequencing Center for Infectious Disease"/>
            <person name="Wu L."/>
            <person name="Ma J."/>
        </authorList>
    </citation>
    <scope>NUCLEOTIDE SEQUENCE [LARGE SCALE GENOMIC DNA]</scope>
    <source>
        <strain evidence="4">JCM 16546</strain>
    </source>
</reference>
<comment type="caution">
    <text evidence="3">The sequence shown here is derived from an EMBL/GenBank/DDBJ whole genome shotgun (WGS) entry which is preliminary data.</text>
</comment>
<gene>
    <name evidence="3" type="ORF">GCM10022202_33180</name>
</gene>
<protein>
    <submittedName>
        <fullName evidence="3">ABC transporter substrate-binding protein</fullName>
    </submittedName>
</protein>
<evidence type="ECO:0000313" key="3">
    <source>
        <dbReference type="EMBL" id="GAA3668502.1"/>
    </source>
</evidence>
<dbReference type="Proteomes" id="UP001410795">
    <property type="component" value="Unassembled WGS sequence"/>
</dbReference>
<keyword evidence="1" id="KW-0732">Signal</keyword>
<dbReference type="EMBL" id="BAAAYV010000025">
    <property type="protein sequence ID" value="GAA3668502.1"/>
    <property type="molecule type" value="Genomic_DNA"/>
</dbReference>
<dbReference type="Gene3D" id="3.40.190.10">
    <property type="entry name" value="Periplasmic binding protein-like II"/>
    <property type="match status" value="1"/>
</dbReference>